<comment type="similarity">
    <text evidence="3 15">Belongs to the CDP-alcohol phosphatidyltransferase class-I family.</text>
</comment>
<keyword evidence="7 15" id="KW-0808">Transferase</keyword>
<dbReference type="PANTHER" id="PTHR14269">
    <property type="entry name" value="CDP-DIACYLGLYCEROL--GLYCEROL-3-PHOSPHATE 3-PHOSPHATIDYLTRANSFERASE-RELATED"/>
    <property type="match status" value="1"/>
</dbReference>
<evidence type="ECO:0000256" key="10">
    <source>
        <dbReference type="ARBA" id="ARBA00023098"/>
    </source>
</evidence>
<evidence type="ECO:0000256" key="5">
    <source>
        <dbReference type="ARBA" id="ARBA00017171"/>
    </source>
</evidence>
<feature type="transmembrane region" description="Helical" evidence="16">
    <location>
        <begin position="9"/>
        <end position="27"/>
    </location>
</feature>
<dbReference type="AlphaFoldDB" id="A0AAE3KX96"/>
<evidence type="ECO:0000256" key="16">
    <source>
        <dbReference type="SAM" id="Phobius"/>
    </source>
</evidence>
<evidence type="ECO:0000256" key="12">
    <source>
        <dbReference type="ARBA" id="ARBA00023209"/>
    </source>
</evidence>
<evidence type="ECO:0000313" key="17">
    <source>
        <dbReference type="EMBL" id="MCP9764395.1"/>
    </source>
</evidence>
<evidence type="ECO:0000256" key="9">
    <source>
        <dbReference type="ARBA" id="ARBA00022989"/>
    </source>
</evidence>
<comment type="subcellular location">
    <subcellularLocation>
        <location evidence="2">Endomembrane system</location>
        <topology evidence="2">Multi-pass membrane protein</topology>
    </subcellularLocation>
</comment>
<dbReference type="InterPro" id="IPR000462">
    <property type="entry name" value="CDP-OH_P_trans"/>
</dbReference>
<evidence type="ECO:0000256" key="3">
    <source>
        <dbReference type="ARBA" id="ARBA00010441"/>
    </source>
</evidence>
<keyword evidence="18" id="KW-1185">Reference proteome</keyword>
<dbReference type="GO" id="GO:0012505">
    <property type="term" value="C:endomembrane system"/>
    <property type="evidence" value="ECO:0007669"/>
    <property type="project" value="UniProtKB-SubCell"/>
</dbReference>
<proteinExistence type="inferred from homology"/>
<dbReference type="GO" id="GO:0008654">
    <property type="term" value="P:phospholipid biosynthetic process"/>
    <property type="evidence" value="ECO:0007669"/>
    <property type="project" value="UniProtKB-KW"/>
</dbReference>
<dbReference type="GO" id="GO:0003882">
    <property type="term" value="F:CDP-diacylglycerol-serine O-phosphatidyltransferase activity"/>
    <property type="evidence" value="ECO:0007669"/>
    <property type="project" value="UniProtKB-EC"/>
</dbReference>
<dbReference type="InterPro" id="IPR043130">
    <property type="entry name" value="CDP-OH_PTrfase_TM_dom"/>
</dbReference>
<keyword evidence="9 16" id="KW-1133">Transmembrane helix</keyword>
<comment type="catalytic activity">
    <reaction evidence="1">
        <text>a CDP-1,2-diacyl-sn-glycerol + L-serine = a 1,2-diacyl-sn-glycero-3-phospho-L-serine + CMP + H(+)</text>
        <dbReference type="Rhea" id="RHEA:16913"/>
        <dbReference type="ChEBI" id="CHEBI:15378"/>
        <dbReference type="ChEBI" id="CHEBI:33384"/>
        <dbReference type="ChEBI" id="CHEBI:57262"/>
        <dbReference type="ChEBI" id="CHEBI:58332"/>
        <dbReference type="ChEBI" id="CHEBI:60377"/>
        <dbReference type="EC" id="2.7.8.8"/>
    </reaction>
</comment>
<evidence type="ECO:0000256" key="8">
    <source>
        <dbReference type="ARBA" id="ARBA00022692"/>
    </source>
</evidence>
<keyword evidence="11 16" id="KW-0472">Membrane</keyword>
<keyword evidence="6" id="KW-0444">Lipid biosynthesis</keyword>
<reference evidence="17 18" key="1">
    <citation type="submission" date="2018-11" db="EMBL/GenBank/DDBJ databases">
        <title>Novel bacteria species description.</title>
        <authorList>
            <person name="Han J.-H."/>
        </authorList>
    </citation>
    <scope>NUCLEOTIDE SEQUENCE [LARGE SCALE GENOMIC DNA]</scope>
    <source>
        <strain evidence="17 18">KCTC23259</strain>
    </source>
</reference>
<keyword evidence="12" id="KW-0594">Phospholipid biosynthesis</keyword>
<feature type="transmembrane region" description="Helical" evidence="16">
    <location>
        <begin position="192"/>
        <end position="220"/>
    </location>
</feature>
<evidence type="ECO:0000256" key="13">
    <source>
        <dbReference type="ARBA" id="ARBA00023264"/>
    </source>
</evidence>
<evidence type="ECO:0000313" key="18">
    <source>
        <dbReference type="Proteomes" id="UP001204144"/>
    </source>
</evidence>
<organism evidence="17 18">
    <name type="scientific">Lacihabitans soyangensis</name>
    <dbReference type="NCBI Taxonomy" id="869394"/>
    <lineage>
        <taxon>Bacteria</taxon>
        <taxon>Pseudomonadati</taxon>
        <taxon>Bacteroidota</taxon>
        <taxon>Cytophagia</taxon>
        <taxon>Cytophagales</taxon>
        <taxon>Leadbetterellaceae</taxon>
        <taxon>Lacihabitans</taxon>
    </lineage>
</organism>
<keyword evidence="8 16" id="KW-0812">Transmembrane</keyword>
<dbReference type="RefSeq" id="WP_255038084.1">
    <property type="nucleotide sequence ID" value="NZ_RJUF01000173.1"/>
</dbReference>
<dbReference type="InterPro" id="IPR048254">
    <property type="entry name" value="CDP_ALCOHOL_P_TRANSF_CS"/>
</dbReference>
<dbReference type="PROSITE" id="PS00379">
    <property type="entry name" value="CDP_ALCOHOL_P_TRANSF"/>
    <property type="match status" value="1"/>
</dbReference>
<dbReference type="Gene3D" id="1.20.120.1760">
    <property type="match status" value="1"/>
</dbReference>
<dbReference type="InterPro" id="IPR004533">
    <property type="entry name" value="CDP-diaglyc--ser_O-PTrfase"/>
</dbReference>
<protein>
    <recommendedName>
        <fullName evidence="5">CDP-diacylglycerol--serine O-phosphatidyltransferase</fullName>
        <ecNumber evidence="4">2.7.8.8</ecNumber>
    </recommendedName>
    <alternativeName>
        <fullName evidence="14">Phosphatidylserine synthase</fullName>
    </alternativeName>
</protein>
<name>A0AAE3KX96_9BACT</name>
<evidence type="ECO:0000256" key="1">
    <source>
        <dbReference type="ARBA" id="ARBA00000287"/>
    </source>
</evidence>
<dbReference type="GO" id="GO:0016020">
    <property type="term" value="C:membrane"/>
    <property type="evidence" value="ECO:0007669"/>
    <property type="project" value="InterPro"/>
</dbReference>
<keyword evidence="10" id="KW-0443">Lipid metabolism</keyword>
<accession>A0AAE3KX96</accession>
<evidence type="ECO:0000256" key="4">
    <source>
        <dbReference type="ARBA" id="ARBA00013174"/>
    </source>
</evidence>
<feature type="transmembrane region" description="Helical" evidence="16">
    <location>
        <begin position="123"/>
        <end position="142"/>
    </location>
</feature>
<evidence type="ECO:0000256" key="11">
    <source>
        <dbReference type="ARBA" id="ARBA00023136"/>
    </source>
</evidence>
<evidence type="ECO:0000256" key="2">
    <source>
        <dbReference type="ARBA" id="ARBA00004127"/>
    </source>
</evidence>
<feature type="transmembrane region" description="Helical" evidence="16">
    <location>
        <begin position="154"/>
        <end position="171"/>
    </location>
</feature>
<dbReference type="PROSITE" id="PS51257">
    <property type="entry name" value="PROKAR_LIPOPROTEIN"/>
    <property type="match status" value="1"/>
</dbReference>
<dbReference type="Proteomes" id="UP001204144">
    <property type="component" value="Unassembled WGS sequence"/>
</dbReference>
<dbReference type="EMBL" id="RJUF01000173">
    <property type="protein sequence ID" value="MCP9764395.1"/>
    <property type="molecule type" value="Genomic_DNA"/>
</dbReference>
<evidence type="ECO:0000256" key="7">
    <source>
        <dbReference type="ARBA" id="ARBA00022679"/>
    </source>
</evidence>
<dbReference type="PANTHER" id="PTHR14269:SF61">
    <property type="entry name" value="CDP-DIACYLGLYCEROL--SERINE O-PHOSPHATIDYLTRANSFERASE"/>
    <property type="match status" value="1"/>
</dbReference>
<dbReference type="Pfam" id="PF01066">
    <property type="entry name" value="CDP-OH_P_transf"/>
    <property type="match status" value="1"/>
</dbReference>
<evidence type="ECO:0000256" key="6">
    <source>
        <dbReference type="ARBA" id="ARBA00022516"/>
    </source>
</evidence>
<comment type="caution">
    <text evidence="17">The sequence shown here is derived from an EMBL/GenBank/DDBJ whole genome shotgun (WGS) entry which is preliminary data.</text>
</comment>
<keyword evidence="13" id="KW-1208">Phospholipid metabolism</keyword>
<evidence type="ECO:0000256" key="14">
    <source>
        <dbReference type="ARBA" id="ARBA00032361"/>
    </source>
</evidence>
<dbReference type="InterPro" id="IPR050324">
    <property type="entry name" value="CDP-alcohol_PTase-I"/>
</dbReference>
<dbReference type="NCBIfam" id="TIGR00473">
    <property type="entry name" value="pssA"/>
    <property type="match status" value="1"/>
</dbReference>
<dbReference type="EC" id="2.7.8.8" evidence="4"/>
<evidence type="ECO:0000256" key="15">
    <source>
        <dbReference type="RuleBase" id="RU003750"/>
    </source>
</evidence>
<sequence>MKLFTLPNFITLGNLICGCLGIIMVLNCEFTNASIMMLIALILDFLDGFVARLLKISSEIGKQLDSLADVVTFGVLPSLIIYKLLENSALEPSYLKYTAFIMAAASALRLAKFNIDTRQSDSFIGLPTPANGMVVATFPFLINDYGKLGEIVNNPWILIGYVFVFSFLLNAEIPLFALKFKKFGWKENQMKYIFLLSCVLLILAFQLAAVPLIILIYVLLSLAISKKTRK</sequence>
<gene>
    <name evidence="17" type="primary">pssA</name>
    <name evidence="17" type="ORF">EGI31_15730</name>
</gene>